<dbReference type="EMBL" id="JACIEP010000001">
    <property type="protein sequence ID" value="MBB4034286.1"/>
    <property type="molecule type" value="Genomic_DNA"/>
</dbReference>
<sequence length="272" mass="31585">MTNNKLHFIFSLLFFFSISLLNAQDNTGYPANYAKEPRFKALVYYTTHAEEAHVKFAEQGVEFFKRLNYGRGFNLDITADFSQYPYEKLKEYDVVVMLNATPQAKDQREAFEKYMKNGGGWVGFHAAAYNDKNTNWPWLVEFLGGGIFYCNNWPPQPVKLVMDNTTHPVTKNLPSSFIAPESEWYQWNPSPRENKDVEVLLSISPDNYPLGIKDVVNFGDFPIVWTNKKYRMIYLNMGHGDDEFTDATQKLLFVNAFRWVVSQNTKGDPFRK</sequence>
<dbReference type="Pfam" id="PF06283">
    <property type="entry name" value="ThuA"/>
    <property type="match status" value="1"/>
</dbReference>
<feature type="domain" description="ThuA-like" evidence="2">
    <location>
        <begin position="40"/>
        <end position="260"/>
    </location>
</feature>
<dbReference type="RefSeq" id="WP_183305242.1">
    <property type="nucleotide sequence ID" value="NZ_JACIEP010000001.1"/>
</dbReference>
<protein>
    <submittedName>
        <fullName evidence="3">Type 1 glutamine amidotransferase</fullName>
    </submittedName>
</protein>
<keyword evidence="1" id="KW-0732">Signal</keyword>
<name>A0A840CGH0_9BACT</name>
<dbReference type="InterPro" id="IPR029062">
    <property type="entry name" value="Class_I_gatase-like"/>
</dbReference>
<accession>A0A840CGH0</accession>
<dbReference type="SUPFAM" id="SSF52317">
    <property type="entry name" value="Class I glutamine amidotransferase-like"/>
    <property type="match status" value="1"/>
</dbReference>
<dbReference type="GO" id="GO:0016740">
    <property type="term" value="F:transferase activity"/>
    <property type="evidence" value="ECO:0007669"/>
    <property type="project" value="UniProtKB-KW"/>
</dbReference>
<dbReference type="Proteomes" id="UP000555103">
    <property type="component" value="Unassembled WGS sequence"/>
</dbReference>
<keyword evidence="4" id="KW-1185">Reference proteome</keyword>
<keyword evidence="3" id="KW-0315">Glutamine amidotransferase</keyword>
<gene>
    <name evidence="3" type="ORF">GGR21_000171</name>
</gene>
<reference evidence="3 4" key="1">
    <citation type="submission" date="2020-08" db="EMBL/GenBank/DDBJ databases">
        <title>Genomic Encyclopedia of Type Strains, Phase IV (KMG-IV): sequencing the most valuable type-strain genomes for metagenomic binning, comparative biology and taxonomic classification.</title>
        <authorList>
            <person name="Goeker M."/>
        </authorList>
    </citation>
    <scope>NUCLEOTIDE SEQUENCE [LARGE SCALE GENOMIC DNA]</scope>
    <source>
        <strain evidence="3 4">DSM 104969</strain>
    </source>
</reference>
<feature type="chain" id="PRO_5033048839" evidence="1">
    <location>
        <begin position="24"/>
        <end position="272"/>
    </location>
</feature>
<keyword evidence="3" id="KW-0808">Transferase</keyword>
<dbReference type="PANTHER" id="PTHR40469:SF2">
    <property type="entry name" value="GALACTOSE-BINDING DOMAIN-LIKE SUPERFAMILY PROTEIN"/>
    <property type="match status" value="1"/>
</dbReference>
<comment type="caution">
    <text evidence="3">The sequence shown here is derived from an EMBL/GenBank/DDBJ whole genome shotgun (WGS) entry which is preliminary data.</text>
</comment>
<evidence type="ECO:0000313" key="3">
    <source>
        <dbReference type="EMBL" id="MBB4034286.1"/>
    </source>
</evidence>
<dbReference type="PANTHER" id="PTHR40469">
    <property type="entry name" value="SECRETED GLYCOSYL HYDROLASE"/>
    <property type="match status" value="1"/>
</dbReference>
<organism evidence="3 4">
    <name type="scientific">Dysgonomonas hofstadii</name>
    <dbReference type="NCBI Taxonomy" id="637886"/>
    <lineage>
        <taxon>Bacteria</taxon>
        <taxon>Pseudomonadati</taxon>
        <taxon>Bacteroidota</taxon>
        <taxon>Bacteroidia</taxon>
        <taxon>Bacteroidales</taxon>
        <taxon>Dysgonomonadaceae</taxon>
        <taxon>Dysgonomonas</taxon>
    </lineage>
</organism>
<dbReference type="InterPro" id="IPR029010">
    <property type="entry name" value="ThuA-like"/>
</dbReference>
<dbReference type="AlphaFoldDB" id="A0A840CGH0"/>
<feature type="signal peptide" evidence="1">
    <location>
        <begin position="1"/>
        <end position="23"/>
    </location>
</feature>
<evidence type="ECO:0000259" key="2">
    <source>
        <dbReference type="Pfam" id="PF06283"/>
    </source>
</evidence>
<evidence type="ECO:0000313" key="4">
    <source>
        <dbReference type="Proteomes" id="UP000555103"/>
    </source>
</evidence>
<dbReference type="Gene3D" id="3.40.50.880">
    <property type="match status" value="1"/>
</dbReference>
<dbReference type="CDD" id="cd03143">
    <property type="entry name" value="A4_beta-galactosidase_middle_domain"/>
    <property type="match status" value="1"/>
</dbReference>
<evidence type="ECO:0000256" key="1">
    <source>
        <dbReference type="SAM" id="SignalP"/>
    </source>
</evidence>
<proteinExistence type="predicted"/>